<dbReference type="GeneID" id="73344390"/>
<feature type="domain" description="HNH nuclease" evidence="2">
    <location>
        <begin position="193"/>
        <end position="266"/>
    </location>
</feature>
<organism evidence="3 4">
    <name type="scientific">Colletotrichum lupini</name>
    <dbReference type="NCBI Taxonomy" id="145971"/>
    <lineage>
        <taxon>Eukaryota</taxon>
        <taxon>Fungi</taxon>
        <taxon>Dikarya</taxon>
        <taxon>Ascomycota</taxon>
        <taxon>Pezizomycotina</taxon>
        <taxon>Sordariomycetes</taxon>
        <taxon>Hypocreomycetidae</taxon>
        <taxon>Glomerellales</taxon>
        <taxon>Glomerellaceae</taxon>
        <taxon>Colletotrichum</taxon>
        <taxon>Colletotrichum acutatum species complex</taxon>
    </lineage>
</organism>
<dbReference type="KEGG" id="clup:CLUP02_10404"/>
<proteinExistence type="predicted"/>
<evidence type="ECO:0000313" key="4">
    <source>
        <dbReference type="Proteomes" id="UP000830671"/>
    </source>
</evidence>
<feature type="signal peptide" evidence="1">
    <location>
        <begin position="1"/>
        <end position="18"/>
    </location>
</feature>
<dbReference type="EMBL" id="CP019477">
    <property type="protein sequence ID" value="UQC84908.1"/>
    <property type="molecule type" value="Genomic_DNA"/>
</dbReference>
<dbReference type="Pfam" id="PF13391">
    <property type="entry name" value="HNH_2"/>
    <property type="match status" value="1"/>
</dbReference>
<sequence length="367" mass="40307">MASQSGLILSTVLSSVVAHPLSQQQLDDSQSEHSLALTDPEGYADLWESSDKMLDFYGALQSDSTVDILTTFRQMLSHDGAIALMSDIMTIGRDKSQLKSFSRYLINTILKPMKLAGVVRSSASSTASPSPGAAASIAQLAATVQPSDRRLQSTLKSICLKRDGYRCTFSHVVDRASSESRLVVLPVGVIATPTQLSHVLPLALRKFDNASPAARDAVAGVWYALYRYFPELEGKIGPDNLNQYENLITFESTVHELYDSHRLAFDPIQNRPNEYRIVVLSGSPLLNKPPQGHREIMTLISSDNSIPLPEPEFFKVHHRIAKILDVSGIGARIEAEIEDSQSDPENLSPDGSTDLESILFRKMLINV</sequence>
<gene>
    <name evidence="3" type="ORF">CLUP02_10404</name>
</gene>
<dbReference type="InterPro" id="IPR003615">
    <property type="entry name" value="HNH_nuc"/>
</dbReference>
<evidence type="ECO:0000313" key="3">
    <source>
        <dbReference type="EMBL" id="UQC84908.1"/>
    </source>
</evidence>
<protein>
    <recommendedName>
        <fullName evidence="2">HNH nuclease domain-containing protein</fullName>
    </recommendedName>
</protein>
<reference evidence="3" key="1">
    <citation type="journal article" date="2021" name="Mol. Plant Microbe Interact.">
        <title>Complete Genome Sequence of the Plant-Pathogenic Fungus Colletotrichum lupini.</title>
        <authorList>
            <person name="Baroncelli R."/>
            <person name="Pensec F."/>
            <person name="Da Lio D."/>
            <person name="Boufleur T."/>
            <person name="Vicente I."/>
            <person name="Sarrocco S."/>
            <person name="Picot A."/>
            <person name="Baraldi E."/>
            <person name="Sukno S."/>
            <person name="Thon M."/>
            <person name="Le Floch G."/>
        </authorList>
    </citation>
    <scope>NUCLEOTIDE SEQUENCE</scope>
    <source>
        <strain evidence="3">IMI 504893</strain>
    </source>
</reference>
<dbReference type="Proteomes" id="UP000830671">
    <property type="component" value="Chromosome 5"/>
</dbReference>
<accession>A0A9Q8WII2</accession>
<feature type="chain" id="PRO_5040375650" description="HNH nuclease domain-containing protein" evidence="1">
    <location>
        <begin position="19"/>
        <end position="367"/>
    </location>
</feature>
<dbReference type="RefSeq" id="XP_049146525.1">
    <property type="nucleotide sequence ID" value="XM_049289380.1"/>
</dbReference>
<keyword evidence="1" id="KW-0732">Signal</keyword>
<keyword evidence="4" id="KW-1185">Reference proteome</keyword>
<name>A0A9Q8WII2_9PEZI</name>
<evidence type="ECO:0000259" key="2">
    <source>
        <dbReference type="Pfam" id="PF13391"/>
    </source>
</evidence>
<dbReference type="AlphaFoldDB" id="A0A9Q8WII2"/>
<evidence type="ECO:0000256" key="1">
    <source>
        <dbReference type="SAM" id="SignalP"/>
    </source>
</evidence>